<reference evidence="4 5" key="1">
    <citation type="journal article" date="2016" name="Int. J. Syst. Evol. Microbiol.">
        <title>Proposal of Mucilaginibacter phyllosphaerae sp. nov. isolated from the phyllosphere of Galium album.</title>
        <authorList>
            <person name="Aydogan E.L."/>
            <person name="Busse H.J."/>
            <person name="Moser G."/>
            <person name="Muller C."/>
            <person name="Kampfer P."/>
            <person name="Glaeser S.P."/>
        </authorList>
    </citation>
    <scope>NUCLEOTIDE SEQUENCE [LARGE SCALE GENOMIC DNA]</scope>
    <source>
        <strain evidence="4 5">PP-F2FG21</strain>
    </source>
</reference>
<keyword evidence="1" id="KW-1133">Transmembrane helix</keyword>
<dbReference type="AlphaFoldDB" id="A0A4Y8ABQ9"/>
<dbReference type="InterPro" id="IPR008969">
    <property type="entry name" value="CarboxyPept-like_regulatory"/>
</dbReference>
<dbReference type="EMBL" id="JACIEG010000004">
    <property type="protein sequence ID" value="MBB3969976.1"/>
    <property type="molecule type" value="Genomic_DNA"/>
</dbReference>
<dbReference type="GO" id="GO:0055085">
    <property type="term" value="P:transmembrane transport"/>
    <property type="evidence" value="ECO:0007669"/>
    <property type="project" value="InterPro"/>
</dbReference>
<keyword evidence="6" id="KW-1185">Reference proteome</keyword>
<dbReference type="OrthoDB" id="1112758at2"/>
<dbReference type="Pfam" id="PF03544">
    <property type="entry name" value="TonB_C"/>
    <property type="match status" value="1"/>
</dbReference>
<name>A0A4Y8ABQ9_9SPHI</name>
<dbReference type="Gene3D" id="2.60.40.1120">
    <property type="entry name" value="Carboxypeptidase-like, regulatory domain"/>
    <property type="match status" value="1"/>
</dbReference>
<dbReference type="Proteomes" id="UP000583101">
    <property type="component" value="Unassembled WGS sequence"/>
</dbReference>
<gene>
    <name evidence="4" type="ORF">E2R65_15665</name>
    <name evidence="3" type="ORF">GGR35_002589</name>
</gene>
<dbReference type="Gene3D" id="3.30.1150.10">
    <property type="match status" value="1"/>
</dbReference>
<evidence type="ECO:0000259" key="2">
    <source>
        <dbReference type="Pfam" id="PF03544"/>
    </source>
</evidence>
<evidence type="ECO:0000313" key="5">
    <source>
        <dbReference type="Proteomes" id="UP000297248"/>
    </source>
</evidence>
<dbReference type="SUPFAM" id="SSF74653">
    <property type="entry name" value="TolA/TonB C-terminal domain"/>
    <property type="match status" value="1"/>
</dbReference>
<feature type="domain" description="TonB C-terminal" evidence="2">
    <location>
        <begin position="373"/>
        <end position="436"/>
    </location>
</feature>
<dbReference type="RefSeq" id="WP_134337416.1">
    <property type="nucleotide sequence ID" value="NZ_BMCZ01000005.1"/>
</dbReference>
<accession>A0A4Y8ABQ9</accession>
<keyword evidence="1" id="KW-0472">Membrane</keyword>
<evidence type="ECO:0000313" key="4">
    <source>
        <dbReference type="EMBL" id="TEW65345.1"/>
    </source>
</evidence>
<dbReference type="SUPFAM" id="SSF49464">
    <property type="entry name" value="Carboxypeptidase regulatory domain-like"/>
    <property type="match status" value="1"/>
</dbReference>
<reference evidence="4" key="2">
    <citation type="submission" date="2019-03" db="EMBL/GenBank/DDBJ databases">
        <authorList>
            <person name="Yan Y.-Q."/>
            <person name="Du Z.-J."/>
        </authorList>
    </citation>
    <scope>NUCLEOTIDE SEQUENCE</scope>
    <source>
        <strain evidence="4">PP-F2FG21</strain>
    </source>
</reference>
<evidence type="ECO:0000313" key="6">
    <source>
        <dbReference type="Proteomes" id="UP000583101"/>
    </source>
</evidence>
<protein>
    <submittedName>
        <fullName evidence="3">TonB family protein</fullName>
    </submittedName>
</protein>
<evidence type="ECO:0000313" key="3">
    <source>
        <dbReference type="EMBL" id="MBB3969976.1"/>
    </source>
</evidence>
<comment type="caution">
    <text evidence="4">The sequence shown here is derived from an EMBL/GenBank/DDBJ whole genome shotgun (WGS) entry which is preliminary data.</text>
</comment>
<dbReference type="InterPro" id="IPR037682">
    <property type="entry name" value="TonB_C"/>
</dbReference>
<sequence length="440" mass="47162">MDNKRADISQIQKYLNGELDAKAMHQLEREAQHDPFLMDALEGYDLAKAGQQDNIAALQARLNERTATKTRRMIPWAVTAVAAVVTGFAVILGVLYHNNQNVSTNTQVAMNQPAKNKQPDTALALSDKSKAFNAPGAMRYAPSLSQEGGVKQPVFAGHVKRQRTTQPLSEIAIADAAPVAAPAADSPSLDETVVMSYMAANKKTDTVLLGGDKIATTNNYSSLNILKSKADGAMMKPAERSQNSAYALAKANLPPNLVKGVVIDRRDGMPLPGVSVNVVGKPIGTQTDVNGKFTLPNVKKDENLAFGYVGYGTKTLALRGSDSLKIELEGSTNSLSEVVVVNTKPVARQPKAHPRTGWDNFKSYLTNNAVAPNDKEGAVTLQFTVSPDGSLKNIKVIKKLNPGADQEAIRLLQQGPPWVGNTSGKPEAVEIKISFKKAVN</sequence>
<keyword evidence="1" id="KW-0812">Transmembrane</keyword>
<proteinExistence type="predicted"/>
<dbReference type="EMBL" id="SNQG01000005">
    <property type="protein sequence ID" value="TEW65345.1"/>
    <property type="molecule type" value="Genomic_DNA"/>
</dbReference>
<reference evidence="3 6" key="3">
    <citation type="submission" date="2020-08" db="EMBL/GenBank/DDBJ databases">
        <title>Genomic Encyclopedia of Type Strains, Phase IV (KMG-IV): sequencing the most valuable type-strain genomes for metagenomic binning, comparative biology and taxonomic classification.</title>
        <authorList>
            <person name="Goeker M."/>
        </authorList>
    </citation>
    <scope>NUCLEOTIDE SEQUENCE [LARGE SCALE GENOMIC DNA]</scope>
    <source>
        <strain evidence="3 6">DSM 100995</strain>
    </source>
</reference>
<organism evidence="4 5">
    <name type="scientific">Mucilaginibacter phyllosphaerae</name>
    <dbReference type="NCBI Taxonomy" id="1812349"/>
    <lineage>
        <taxon>Bacteria</taxon>
        <taxon>Pseudomonadati</taxon>
        <taxon>Bacteroidota</taxon>
        <taxon>Sphingobacteriia</taxon>
        <taxon>Sphingobacteriales</taxon>
        <taxon>Sphingobacteriaceae</taxon>
        <taxon>Mucilaginibacter</taxon>
    </lineage>
</organism>
<dbReference type="Pfam" id="PF13715">
    <property type="entry name" value="CarbopepD_reg_2"/>
    <property type="match status" value="1"/>
</dbReference>
<feature type="transmembrane region" description="Helical" evidence="1">
    <location>
        <begin position="74"/>
        <end position="96"/>
    </location>
</feature>
<dbReference type="Proteomes" id="UP000297248">
    <property type="component" value="Unassembled WGS sequence"/>
</dbReference>
<evidence type="ECO:0000256" key="1">
    <source>
        <dbReference type="SAM" id="Phobius"/>
    </source>
</evidence>